<feature type="region of interest" description="Disordered" evidence="1">
    <location>
        <begin position="384"/>
        <end position="410"/>
    </location>
</feature>
<evidence type="ECO:0000256" key="1">
    <source>
        <dbReference type="SAM" id="MobiDB-lite"/>
    </source>
</evidence>
<feature type="compositionally biased region" description="Low complexity" evidence="1">
    <location>
        <begin position="312"/>
        <end position="331"/>
    </location>
</feature>
<feature type="region of interest" description="Disordered" evidence="1">
    <location>
        <begin position="312"/>
        <end position="336"/>
    </location>
</feature>
<dbReference type="Proteomes" id="UP000674179">
    <property type="component" value="Chromosome 9"/>
</dbReference>
<feature type="region of interest" description="Disordered" evidence="1">
    <location>
        <begin position="119"/>
        <end position="157"/>
    </location>
</feature>
<proteinExistence type="predicted"/>
<keyword evidence="3" id="KW-1185">Reference proteome</keyword>
<name>A0A836HXG1_LEIEN</name>
<protein>
    <submittedName>
        <fullName evidence="2">Uncharacterized protein</fullName>
    </submittedName>
</protein>
<dbReference type="KEGG" id="lenr:94174380"/>
<gene>
    <name evidence="2" type="ORF">CUR178_07221</name>
</gene>
<dbReference type="OrthoDB" id="273680at2759"/>
<organism evidence="2 3">
    <name type="scientific">Leishmania enriettii</name>
    <dbReference type="NCBI Taxonomy" id="5663"/>
    <lineage>
        <taxon>Eukaryota</taxon>
        <taxon>Discoba</taxon>
        <taxon>Euglenozoa</taxon>
        <taxon>Kinetoplastea</taxon>
        <taxon>Metakinetoplastina</taxon>
        <taxon>Trypanosomatida</taxon>
        <taxon>Trypanosomatidae</taxon>
        <taxon>Leishmaniinae</taxon>
        <taxon>Leishmania</taxon>
    </lineage>
</organism>
<dbReference type="RefSeq" id="XP_067695256.1">
    <property type="nucleotide sequence ID" value="XM_067838870.1"/>
</dbReference>
<dbReference type="AlphaFoldDB" id="A0A836HXG1"/>
<evidence type="ECO:0000313" key="3">
    <source>
        <dbReference type="Proteomes" id="UP000674179"/>
    </source>
</evidence>
<dbReference type="GeneID" id="94174380"/>
<reference evidence="2 3" key="1">
    <citation type="submission" date="2021-02" db="EMBL/GenBank/DDBJ databases">
        <title>Leishmania (Mundinia) enrietti genome sequencing and assembly.</title>
        <authorList>
            <person name="Almutairi H."/>
            <person name="Gatherer D."/>
        </authorList>
    </citation>
    <scope>NUCLEOTIDE SEQUENCE [LARGE SCALE GENOMIC DNA]</scope>
    <source>
        <strain evidence="2">CUR178</strain>
    </source>
</reference>
<evidence type="ECO:0000313" key="2">
    <source>
        <dbReference type="EMBL" id="KAG5484630.1"/>
    </source>
</evidence>
<comment type="caution">
    <text evidence="2">The sequence shown here is derived from an EMBL/GenBank/DDBJ whole genome shotgun (WGS) entry which is preliminary data.</text>
</comment>
<sequence>MYSFSLASKCKRAAAESLESAPLPVAHVIRTPCELSSHQQLPQSLPRQSNGANSDGDVMQVSNARFALRPVHEHAPISSLYAADPPVEEPVRVHNLSSYMSLRDAADWSVEVQREREKKKQRALAQHEAVKLKEQRRRDAQEAQAKKEMHQHRLERQQERAALREADAMASFQDRNTQFLQNQLWLMQVGDHVTQAEAQRKAHAREKLYKSCSTRNQLGLGHAKMSGLAGANVSGHHISAPFTELDLRKAAQVTEEAYVRLSLAYRNEAQRSSAAAAILDPAELIGKRRSLPHATRLPDALASSTSLSAPSKAAAAASTPSHSTATSPSPAEGTATVAADSAPFRTAPPMFTHASAENMGQYANAIPYTYIPEYFDVPSAASTVGRASPTRSAGESQRKQHTNAVMPLPLSPAPVSRDVSGELQARYYPWALYSAAAIRESMLPPAPPPREASLPVHQWGAAELRDSMFGHCVLTDGSIQGQCERRKAWAAYLSYTTLPRDNATATSNDPVEPQVPLHVGKRMDIWL</sequence>
<accession>A0A836HXG1</accession>
<dbReference type="EMBL" id="JAFHKP010000009">
    <property type="protein sequence ID" value="KAG5484630.1"/>
    <property type="molecule type" value="Genomic_DNA"/>
</dbReference>
<feature type="compositionally biased region" description="Basic and acidic residues" evidence="1">
    <location>
        <begin position="128"/>
        <end position="157"/>
    </location>
</feature>